<dbReference type="EMBL" id="GBXM01043016">
    <property type="protein sequence ID" value="JAH65561.1"/>
    <property type="molecule type" value="Transcribed_RNA"/>
</dbReference>
<name>A0A0E9UIH7_ANGAN</name>
<accession>A0A0E9UIH7</accession>
<sequence length="13" mass="1377">MTTVSQDLGLKPS</sequence>
<reference evidence="1" key="1">
    <citation type="submission" date="2014-11" db="EMBL/GenBank/DDBJ databases">
        <authorList>
            <person name="Amaro Gonzalez C."/>
        </authorList>
    </citation>
    <scope>NUCLEOTIDE SEQUENCE</scope>
</reference>
<protein>
    <submittedName>
        <fullName evidence="1">Uncharacterized protein</fullName>
    </submittedName>
</protein>
<proteinExistence type="predicted"/>
<organism evidence="1">
    <name type="scientific">Anguilla anguilla</name>
    <name type="common">European freshwater eel</name>
    <name type="synonym">Muraena anguilla</name>
    <dbReference type="NCBI Taxonomy" id="7936"/>
    <lineage>
        <taxon>Eukaryota</taxon>
        <taxon>Metazoa</taxon>
        <taxon>Chordata</taxon>
        <taxon>Craniata</taxon>
        <taxon>Vertebrata</taxon>
        <taxon>Euteleostomi</taxon>
        <taxon>Actinopterygii</taxon>
        <taxon>Neopterygii</taxon>
        <taxon>Teleostei</taxon>
        <taxon>Anguilliformes</taxon>
        <taxon>Anguillidae</taxon>
        <taxon>Anguilla</taxon>
    </lineage>
</organism>
<evidence type="ECO:0000313" key="1">
    <source>
        <dbReference type="EMBL" id="JAH65561.1"/>
    </source>
</evidence>
<reference evidence="1" key="2">
    <citation type="journal article" date="2015" name="Fish Shellfish Immunol.">
        <title>Early steps in the European eel (Anguilla anguilla)-Vibrio vulnificus interaction in the gills: Role of the RtxA13 toxin.</title>
        <authorList>
            <person name="Callol A."/>
            <person name="Pajuelo D."/>
            <person name="Ebbesson L."/>
            <person name="Teles M."/>
            <person name="MacKenzie S."/>
            <person name="Amaro C."/>
        </authorList>
    </citation>
    <scope>NUCLEOTIDE SEQUENCE</scope>
</reference>